<keyword evidence="5 8" id="KW-0812">Transmembrane</keyword>
<feature type="transmembrane region" description="Helical" evidence="8">
    <location>
        <begin position="100"/>
        <end position="123"/>
    </location>
</feature>
<reference evidence="10 11" key="1">
    <citation type="submission" date="2017-10" db="EMBL/GenBank/DDBJ databases">
        <title>Bifidobacterium genomics.</title>
        <authorList>
            <person name="Lugli G.A."/>
            <person name="Milani C."/>
            <person name="Mancabelli L."/>
        </authorList>
    </citation>
    <scope>NUCLEOTIDE SEQUENCE [LARGE SCALE GENOMIC DNA]</scope>
    <source>
        <strain evidence="10 11">1524B</strain>
    </source>
</reference>
<gene>
    <name evidence="10" type="ORF">CQR46_1200</name>
</gene>
<evidence type="ECO:0000256" key="7">
    <source>
        <dbReference type="ARBA" id="ARBA00023136"/>
    </source>
</evidence>
<dbReference type="GO" id="GO:0005886">
    <property type="term" value="C:plasma membrane"/>
    <property type="evidence" value="ECO:0007669"/>
    <property type="project" value="UniProtKB-SubCell"/>
</dbReference>
<evidence type="ECO:0000256" key="2">
    <source>
        <dbReference type="ARBA" id="ARBA00022448"/>
    </source>
</evidence>
<evidence type="ECO:0000256" key="5">
    <source>
        <dbReference type="ARBA" id="ARBA00022692"/>
    </source>
</evidence>
<organism evidence="10 11">
    <name type="scientific">Bifidobacterium pseudolongum subsp. globosum</name>
    <dbReference type="NCBI Taxonomy" id="1690"/>
    <lineage>
        <taxon>Bacteria</taxon>
        <taxon>Bacillati</taxon>
        <taxon>Actinomycetota</taxon>
        <taxon>Actinomycetes</taxon>
        <taxon>Bifidobacteriales</taxon>
        <taxon>Bifidobacteriaceae</taxon>
        <taxon>Bifidobacterium</taxon>
    </lineage>
</organism>
<dbReference type="Proteomes" id="UP000233730">
    <property type="component" value="Unassembled WGS sequence"/>
</dbReference>
<feature type="transmembrane region" description="Helical" evidence="8">
    <location>
        <begin position="167"/>
        <end position="189"/>
    </location>
</feature>
<dbReference type="AlphaFoldDB" id="A0A2N3QGE2"/>
<accession>A0A2N3QGE2</accession>
<dbReference type="Gene3D" id="1.10.3720.10">
    <property type="entry name" value="MetI-like"/>
    <property type="match status" value="1"/>
</dbReference>
<feature type="transmembrane region" description="Helical" evidence="8">
    <location>
        <begin position="43"/>
        <end position="65"/>
    </location>
</feature>
<dbReference type="EMBL" id="PCGZ01000007">
    <property type="protein sequence ID" value="PKU90197.1"/>
    <property type="molecule type" value="Genomic_DNA"/>
</dbReference>
<keyword evidence="3" id="KW-1003">Cell membrane</keyword>
<evidence type="ECO:0000256" key="6">
    <source>
        <dbReference type="ARBA" id="ARBA00022989"/>
    </source>
</evidence>
<protein>
    <submittedName>
        <fullName evidence="10">ABC transporter permease</fullName>
    </submittedName>
</protein>
<keyword evidence="6 8" id="KW-1133">Transmembrane helix</keyword>
<dbReference type="PROSITE" id="PS50928">
    <property type="entry name" value="ABC_TM1"/>
    <property type="match status" value="1"/>
</dbReference>
<comment type="caution">
    <text evidence="10">The sequence shown here is derived from an EMBL/GenBank/DDBJ whole genome shotgun (WGS) entry which is preliminary data.</text>
</comment>
<sequence>MAQIDTPRVLTPRTRQARASTAVRQAQHRAWNRYDRPSRITGTVILSLFAAVVTVPVIGLTSFTFRSPNGGMTLDHWRALFAGQGSFIVKELRAGLLNSLMLVAVTLLIAFVVIIPAIVLIEVRFPRLHQVMHTLMLLPMAVPAIVLVVGLAPVFSVTTRIFGTNTWSLALAYGILAMPYIYTTLTAGLDGMHAQTLAQTAQSLGASWHRTLLTVLLPCLRRPLVTSTLITTAIVLGEFTISSLLNRVTLQTALIAVGKTDVFLSVIVTLLVLLATFAALYVCGGIGRATAERNRTNHKETP</sequence>
<dbReference type="GO" id="GO:0055085">
    <property type="term" value="P:transmembrane transport"/>
    <property type="evidence" value="ECO:0007669"/>
    <property type="project" value="InterPro"/>
</dbReference>
<dbReference type="CDD" id="cd06261">
    <property type="entry name" value="TM_PBP2"/>
    <property type="match status" value="1"/>
</dbReference>
<name>A0A2N3QGE2_9BIFI</name>
<evidence type="ECO:0000256" key="8">
    <source>
        <dbReference type="RuleBase" id="RU363032"/>
    </source>
</evidence>
<dbReference type="RefSeq" id="WP_180327530.1">
    <property type="nucleotide sequence ID" value="NZ_PCGZ01000007.1"/>
</dbReference>
<keyword evidence="7 8" id="KW-0472">Membrane</keyword>
<keyword evidence="2 8" id="KW-0813">Transport</keyword>
<evidence type="ECO:0000256" key="1">
    <source>
        <dbReference type="ARBA" id="ARBA00004429"/>
    </source>
</evidence>
<dbReference type="SUPFAM" id="SSF161098">
    <property type="entry name" value="MetI-like"/>
    <property type="match status" value="1"/>
</dbReference>
<feature type="domain" description="ABC transmembrane type-1" evidence="9">
    <location>
        <begin position="96"/>
        <end position="279"/>
    </location>
</feature>
<keyword evidence="4" id="KW-0997">Cell inner membrane</keyword>
<feature type="transmembrane region" description="Helical" evidence="8">
    <location>
        <begin position="224"/>
        <end position="242"/>
    </location>
</feature>
<feature type="transmembrane region" description="Helical" evidence="8">
    <location>
        <begin position="262"/>
        <end position="283"/>
    </location>
</feature>
<dbReference type="Pfam" id="PF00528">
    <property type="entry name" value="BPD_transp_1"/>
    <property type="match status" value="1"/>
</dbReference>
<evidence type="ECO:0000313" key="11">
    <source>
        <dbReference type="Proteomes" id="UP000233730"/>
    </source>
</evidence>
<dbReference type="PANTHER" id="PTHR43357">
    <property type="entry name" value="INNER MEMBRANE ABC TRANSPORTER PERMEASE PROTEIN YDCV"/>
    <property type="match status" value="1"/>
</dbReference>
<dbReference type="PANTHER" id="PTHR43357:SF4">
    <property type="entry name" value="INNER MEMBRANE ABC TRANSPORTER PERMEASE PROTEIN YDCV"/>
    <property type="match status" value="1"/>
</dbReference>
<comment type="similarity">
    <text evidence="8">Belongs to the binding-protein-dependent transport system permease family.</text>
</comment>
<evidence type="ECO:0000256" key="4">
    <source>
        <dbReference type="ARBA" id="ARBA00022519"/>
    </source>
</evidence>
<dbReference type="InterPro" id="IPR000515">
    <property type="entry name" value="MetI-like"/>
</dbReference>
<comment type="subcellular location">
    <subcellularLocation>
        <location evidence="1">Cell inner membrane</location>
        <topology evidence="1">Multi-pass membrane protein</topology>
    </subcellularLocation>
    <subcellularLocation>
        <location evidence="8">Cell membrane</location>
        <topology evidence="8">Multi-pass membrane protein</topology>
    </subcellularLocation>
</comment>
<proteinExistence type="inferred from homology"/>
<evidence type="ECO:0000313" key="10">
    <source>
        <dbReference type="EMBL" id="PKU90197.1"/>
    </source>
</evidence>
<dbReference type="InterPro" id="IPR035906">
    <property type="entry name" value="MetI-like_sf"/>
</dbReference>
<evidence type="ECO:0000259" key="9">
    <source>
        <dbReference type="PROSITE" id="PS50928"/>
    </source>
</evidence>
<evidence type="ECO:0000256" key="3">
    <source>
        <dbReference type="ARBA" id="ARBA00022475"/>
    </source>
</evidence>
<feature type="transmembrane region" description="Helical" evidence="8">
    <location>
        <begin position="135"/>
        <end position="155"/>
    </location>
</feature>